<dbReference type="PANTHER" id="PTHR44167:SF24">
    <property type="entry name" value="SERINE_THREONINE-PROTEIN KINASE CHK2"/>
    <property type="match status" value="1"/>
</dbReference>
<feature type="domain" description="Protein kinase" evidence="2">
    <location>
        <begin position="63"/>
        <end position="270"/>
    </location>
</feature>
<sequence length="270" mass="30707">MKILTLNLILPLLFLLVLDLKELDAGNTCRKQNSAAGGRQQLNKGKKPMKAGEEIEFNSTELLLVKPPIYNGKEGNVKIFHAIWPEKGRCVAIKFLIKNSDETKNAVRKEIAVLEHFYGPGENKKINGPIRIVEYFGHEEKTVQIGIHSLEFESIVLELGEMNLLKYYNKSKKSQKNIAKHLTQILISAAEALKQLHDENIAHLDIKPENFVGTNVSDQSVLPVFKLIDFGTCEFMENHYIKSLTKEIFGTDVYIAPEIDRMEEYKQVIK</sequence>
<dbReference type="InterPro" id="IPR011009">
    <property type="entry name" value="Kinase-like_dom_sf"/>
</dbReference>
<feature type="signal peptide" evidence="1">
    <location>
        <begin position="1"/>
        <end position="25"/>
    </location>
</feature>
<dbReference type="SMART" id="SM00220">
    <property type="entry name" value="S_TKc"/>
    <property type="match status" value="1"/>
</dbReference>
<dbReference type="GO" id="GO:0005524">
    <property type="term" value="F:ATP binding"/>
    <property type="evidence" value="ECO:0007669"/>
    <property type="project" value="InterPro"/>
</dbReference>
<accession>A0A915MYH5</accession>
<dbReference type="InterPro" id="IPR000719">
    <property type="entry name" value="Prot_kinase_dom"/>
</dbReference>
<keyword evidence="1" id="KW-0732">Signal</keyword>
<keyword evidence="3" id="KW-1185">Reference proteome</keyword>
<dbReference type="PANTHER" id="PTHR44167">
    <property type="entry name" value="OVARIAN-SPECIFIC SERINE/THREONINE-PROTEIN KINASE LOK-RELATED"/>
    <property type="match status" value="1"/>
</dbReference>
<dbReference type="GO" id="GO:0044773">
    <property type="term" value="P:mitotic DNA damage checkpoint signaling"/>
    <property type="evidence" value="ECO:0007669"/>
    <property type="project" value="TreeGrafter"/>
</dbReference>
<evidence type="ECO:0000313" key="3">
    <source>
        <dbReference type="Proteomes" id="UP000887561"/>
    </source>
</evidence>
<dbReference type="GO" id="GO:0005737">
    <property type="term" value="C:cytoplasm"/>
    <property type="evidence" value="ECO:0007669"/>
    <property type="project" value="TreeGrafter"/>
</dbReference>
<dbReference type="Proteomes" id="UP000887561">
    <property type="component" value="Unplaced"/>
</dbReference>
<dbReference type="GO" id="GO:0005634">
    <property type="term" value="C:nucleus"/>
    <property type="evidence" value="ECO:0007669"/>
    <property type="project" value="TreeGrafter"/>
</dbReference>
<feature type="chain" id="PRO_5036895294" evidence="1">
    <location>
        <begin position="26"/>
        <end position="270"/>
    </location>
</feature>
<dbReference type="WBParaSite" id="scaffold6370_cov161.g10759">
    <property type="protein sequence ID" value="scaffold6370_cov161.g10759"/>
    <property type="gene ID" value="scaffold6370_cov161.g10759"/>
</dbReference>
<evidence type="ECO:0000313" key="4">
    <source>
        <dbReference type="WBParaSite" id="scaffold6370_cov161.g10759"/>
    </source>
</evidence>
<dbReference type="GO" id="GO:0004674">
    <property type="term" value="F:protein serine/threonine kinase activity"/>
    <property type="evidence" value="ECO:0007669"/>
    <property type="project" value="TreeGrafter"/>
</dbReference>
<dbReference type="AlphaFoldDB" id="A0A915MYH5"/>
<name>A0A915MYH5_MELJA</name>
<dbReference type="SUPFAM" id="SSF56112">
    <property type="entry name" value="Protein kinase-like (PK-like)"/>
    <property type="match status" value="1"/>
</dbReference>
<reference evidence="4" key="1">
    <citation type="submission" date="2022-11" db="UniProtKB">
        <authorList>
            <consortium name="WormBaseParasite"/>
        </authorList>
    </citation>
    <scope>IDENTIFICATION</scope>
</reference>
<dbReference type="Pfam" id="PF00069">
    <property type="entry name" value="Pkinase"/>
    <property type="match status" value="1"/>
</dbReference>
<evidence type="ECO:0000259" key="2">
    <source>
        <dbReference type="PROSITE" id="PS50011"/>
    </source>
</evidence>
<dbReference type="PROSITE" id="PS50011">
    <property type="entry name" value="PROTEIN_KINASE_DOM"/>
    <property type="match status" value="1"/>
</dbReference>
<protein>
    <submittedName>
        <fullName evidence="4">Protein kinase domain-containing protein</fullName>
    </submittedName>
</protein>
<dbReference type="Gene3D" id="1.10.510.10">
    <property type="entry name" value="Transferase(Phosphotransferase) domain 1"/>
    <property type="match status" value="1"/>
</dbReference>
<organism evidence="3 4">
    <name type="scientific">Meloidogyne javanica</name>
    <name type="common">Root-knot nematode worm</name>
    <dbReference type="NCBI Taxonomy" id="6303"/>
    <lineage>
        <taxon>Eukaryota</taxon>
        <taxon>Metazoa</taxon>
        <taxon>Ecdysozoa</taxon>
        <taxon>Nematoda</taxon>
        <taxon>Chromadorea</taxon>
        <taxon>Rhabditida</taxon>
        <taxon>Tylenchina</taxon>
        <taxon>Tylenchomorpha</taxon>
        <taxon>Tylenchoidea</taxon>
        <taxon>Meloidogynidae</taxon>
        <taxon>Meloidogyninae</taxon>
        <taxon>Meloidogyne</taxon>
        <taxon>Meloidogyne incognita group</taxon>
    </lineage>
</organism>
<proteinExistence type="predicted"/>
<evidence type="ECO:0000256" key="1">
    <source>
        <dbReference type="SAM" id="SignalP"/>
    </source>
</evidence>